<feature type="region of interest" description="Disordered" evidence="1">
    <location>
        <begin position="22"/>
        <end position="90"/>
    </location>
</feature>
<reference evidence="2" key="1">
    <citation type="journal article" date="2020" name="Stud. Mycol.">
        <title>101 Dothideomycetes genomes: a test case for predicting lifestyles and emergence of pathogens.</title>
        <authorList>
            <person name="Haridas S."/>
            <person name="Albert R."/>
            <person name="Binder M."/>
            <person name="Bloem J."/>
            <person name="Labutti K."/>
            <person name="Salamov A."/>
            <person name="Andreopoulos B."/>
            <person name="Baker S."/>
            <person name="Barry K."/>
            <person name="Bills G."/>
            <person name="Bluhm B."/>
            <person name="Cannon C."/>
            <person name="Castanera R."/>
            <person name="Culley D."/>
            <person name="Daum C."/>
            <person name="Ezra D."/>
            <person name="Gonzalez J."/>
            <person name="Henrissat B."/>
            <person name="Kuo A."/>
            <person name="Liang C."/>
            <person name="Lipzen A."/>
            <person name="Lutzoni F."/>
            <person name="Magnuson J."/>
            <person name="Mondo S."/>
            <person name="Nolan M."/>
            <person name="Ohm R."/>
            <person name="Pangilinan J."/>
            <person name="Park H.-J."/>
            <person name="Ramirez L."/>
            <person name="Alfaro M."/>
            <person name="Sun H."/>
            <person name="Tritt A."/>
            <person name="Yoshinaga Y."/>
            <person name="Zwiers L.-H."/>
            <person name="Turgeon B."/>
            <person name="Goodwin S."/>
            <person name="Spatafora J."/>
            <person name="Crous P."/>
            <person name="Grigoriev I."/>
        </authorList>
    </citation>
    <scope>NUCLEOTIDE SEQUENCE</scope>
    <source>
        <strain evidence="2">CBS 379.55</strain>
    </source>
</reference>
<dbReference type="AlphaFoldDB" id="A0A6A6JFT5"/>
<dbReference type="EMBL" id="ML986498">
    <property type="protein sequence ID" value="KAF2275135.1"/>
    <property type="molecule type" value="Genomic_DNA"/>
</dbReference>
<protein>
    <submittedName>
        <fullName evidence="2">Uncharacterized protein</fullName>
    </submittedName>
</protein>
<evidence type="ECO:0000256" key="1">
    <source>
        <dbReference type="SAM" id="MobiDB-lite"/>
    </source>
</evidence>
<feature type="region of interest" description="Disordered" evidence="1">
    <location>
        <begin position="147"/>
        <end position="226"/>
    </location>
</feature>
<feature type="compositionally biased region" description="Polar residues" evidence="1">
    <location>
        <begin position="187"/>
        <end position="200"/>
    </location>
</feature>
<dbReference type="RefSeq" id="XP_033652674.1">
    <property type="nucleotide sequence ID" value="XM_033799819.1"/>
</dbReference>
<feature type="compositionally biased region" description="Low complexity" evidence="1">
    <location>
        <begin position="24"/>
        <end position="35"/>
    </location>
</feature>
<evidence type="ECO:0000313" key="2">
    <source>
        <dbReference type="EMBL" id="KAF2275135.1"/>
    </source>
</evidence>
<name>A0A6A6JFT5_WESOR</name>
<proteinExistence type="predicted"/>
<feature type="compositionally biased region" description="Basic and acidic residues" evidence="1">
    <location>
        <begin position="152"/>
        <end position="161"/>
    </location>
</feature>
<dbReference type="GeneID" id="54552994"/>
<evidence type="ECO:0000313" key="3">
    <source>
        <dbReference type="Proteomes" id="UP000800097"/>
    </source>
</evidence>
<accession>A0A6A6JFT5</accession>
<feature type="compositionally biased region" description="Basic and acidic residues" evidence="1">
    <location>
        <begin position="51"/>
        <end position="61"/>
    </location>
</feature>
<gene>
    <name evidence="2" type="ORF">EI97DRAFT_443385</name>
</gene>
<keyword evidence="3" id="KW-1185">Reference proteome</keyword>
<sequence>MAEVVAQKRRCCAGSVAGCRGNGAQTAARSPSAAMAEEEASQRVSGFGAQQEKKKEKEKETLAMMGGDHGPRCPEQQCERNPNADSGRCSAGPVSYELWNGCQQRLQQAEELPSVGEGADAPRLAGVITSTAVAALKQTNGILVRVTTSSDSSRDGEERRSSHSKLNYSEASDERSKTPLCAALRLQQGNCPQRTSSKLTPTRPHGRYRRSQSYTPQGEWFGASAP</sequence>
<organism evidence="2 3">
    <name type="scientific">Westerdykella ornata</name>
    <dbReference type="NCBI Taxonomy" id="318751"/>
    <lineage>
        <taxon>Eukaryota</taxon>
        <taxon>Fungi</taxon>
        <taxon>Dikarya</taxon>
        <taxon>Ascomycota</taxon>
        <taxon>Pezizomycotina</taxon>
        <taxon>Dothideomycetes</taxon>
        <taxon>Pleosporomycetidae</taxon>
        <taxon>Pleosporales</taxon>
        <taxon>Sporormiaceae</taxon>
        <taxon>Westerdykella</taxon>
    </lineage>
</organism>
<dbReference type="Proteomes" id="UP000800097">
    <property type="component" value="Unassembled WGS sequence"/>
</dbReference>